<reference evidence="1 2" key="1">
    <citation type="submission" date="2015-03" db="EMBL/GenBank/DDBJ databases">
        <title>Genome assembly of Sandaracinus amylolyticus DSM 53668.</title>
        <authorList>
            <person name="Sharma G."/>
            <person name="Subramanian S."/>
        </authorList>
    </citation>
    <scope>NUCLEOTIDE SEQUENCE [LARGE SCALE GENOMIC DNA]</scope>
    <source>
        <strain evidence="1 2">DSM 53668</strain>
    </source>
</reference>
<dbReference type="RefSeq" id="WP_053237647.1">
    <property type="nucleotide sequence ID" value="NZ_CP011125.1"/>
</dbReference>
<sequence>MSTGPVFTYQDALDASQRTRWTLEDVLDERVPFDLRRPFLPEPLARTARLGSLAPRDRLLLNQIRGHAYLCIFGLVEEFILPFVLDHARSQLAGDDVRTRALLHFVEEEAKHIHLFKRFRDHFARSSGLDCDVIGPPADVAREVLSHGPLAVAITILHIEWMTQRHYAESIHGDDALEPQFARLLKCHWIEEAQHAQLDTLITRELAAELDARDVGASIDEYLEIGGALDGLLAKQVELDLDALERARGARLAPDQREEVRIVQRAANRWTYLGSGMSHPVFLSILRGLHPEGAERVRRAAPALS</sequence>
<dbReference type="InterPro" id="IPR009078">
    <property type="entry name" value="Ferritin-like_SF"/>
</dbReference>
<dbReference type="EMBL" id="CP011125">
    <property type="protein sequence ID" value="AKF10701.1"/>
    <property type="molecule type" value="Genomic_DNA"/>
</dbReference>
<dbReference type="Gene3D" id="1.10.620.20">
    <property type="entry name" value="Ribonucleotide Reductase, subunit A"/>
    <property type="match status" value="1"/>
</dbReference>
<dbReference type="Proteomes" id="UP000034883">
    <property type="component" value="Chromosome"/>
</dbReference>
<evidence type="ECO:0000313" key="1">
    <source>
        <dbReference type="EMBL" id="AKF10701.1"/>
    </source>
</evidence>
<keyword evidence="2" id="KW-1185">Reference proteome</keyword>
<organism evidence="1 2">
    <name type="scientific">Sandaracinus amylolyticus</name>
    <dbReference type="NCBI Taxonomy" id="927083"/>
    <lineage>
        <taxon>Bacteria</taxon>
        <taxon>Pseudomonadati</taxon>
        <taxon>Myxococcota</taxon>
        <taxon>Polyangia</taxon>
        <taxon>Polyangiales</taxon>
        <taxon>Sandaracinaceae</taxon>
        <taxon>Sandaracinus</taxon>
    </lineage>
</organism>
<dbReference type="KEGG" id="samy:DB32_007850"/>
<dbReference type="AlphaFoldDB" id="A0A0F6YMG6"/>
<name>A0A0F6YMG6_9BACT</name>
<dbReference type="OrthoDB" id="571340at2"/>
<protein>
    <submittedName>
        <fullName evidence="1">Uncharacterized protein</fullName>
    </submittedName>
</protein>
<proteinExistence type="predicted"/>
<dbReference type="InterPro" id="IPR012348">
    <property type="entry name" value="RNR-like"/>
</dbReference>
<dbReference type="STRING" id="927083.DB32_007850"/>
<evidence type="ECO:0000313" key="2">
    <source>
        <dbReference type="Proteomes" id="UP000034883"/>
    </source>
</evidence>
<dbReference type="GO" id="GO:0016491">
    <property type="term" value="F:oxidoreductase activity"/>
    <property type="evidence" value="ECO:0007669"/>
    <property type="project" value="InterPro"/>
</dbReference>
<dbReference type="SUPFAM" id="SSF47240">
    <property type="entry name" value="Ferritin-like"/>
    <property type="match status" value="1"/>
</dbReference>
<accession>A0A0F6YMG6</accession>
<gene>
    <name evidence="1" type="ORF">DB32_007850</name>
</gene>